<gene>
    <name evidence="8" type="ORF">GA0070558_111167</name>
</gene>
<dbReference type="CDD" id="cd15831">
    <property type="entry name" value="BTAD"/>
    <property type="match status" value="1"/>
</dbReference>
<evidence type="ECO:0000256" key="5">
    <source>
        <dbReference type="PROSITE-ProRule" id="PRU00339"/>
    </source>
</evidence>
<dbReference type="SMART" id="SM00028">
    <property type="entry name" value="TPR"/>
    <property type="match status" value="7"/>
</dbReference>
<dbReference type="SUPFAM" id="SSF46894">
    <property type="entry name" value="C-terminal effector domain of the bipartite response regulators"/>
    <property type="match status" value="1"/>
</dbReference>
<dbReference type="Pfam" id="PF03704">
    <property type="entry name" value="BTAD"/>
    <property type="match status" value="1"/>
</dbReference>
<evidence type="ECO:0000256" key="4">
    <source>
        <dbReference type="ARBA" id="ARBA00023163"/>
    </source>
</evidence>
<dbReference type="InterPro" id="IPR001867">
    <property type="entry name" value="OmpR/PhoB-type_DNA-bd"/>
</dbReference>
<dbReference type="PRINTS" id="PR00364">
    <property type="entry name" value="DISEASERSIST"/>
</dbReference>
<accession>A0A1C4VW97</accession>
<dbReference type="PROSITE" id="PS50005">
    <property type="entry name" value="TPR"/>
    <property type="match status" value="1"/>
</dbReference>
<keyword evidence="5" id="KW-0802">TPR repeat</keyword>
<dbReference type="GO" id="GO:0006355">
    <property type="term" value="P:regulation of DNA-templated transcription"/>
    <property type="evidence" value="ECO:0007669"/>
    <property type="project" value="InterPro"/>
</dbReference>
<dbReference type="GO" id="GO:0000160">
    <property type="term" value="P:phosphorelay signal transduction system"/>
    <property type="evidence" value="ECO:0007669"/>
    <property type="project" value="InterPro"/>
</dbReference>
<evidence type="ECO:0000313" key="9">
    <source>
        <dbReference type="Proteomes" id="UP000199375"/>
    </source>
</evidence>
<reference evidence="8 9" key="1">
    <citation type="submission" date="2016-06" db="EMBL/GenBank/DDBJ databases">
        <authorList>
            <person name="Kjaerup R.B."/>
            <person name="Dalgaard T.S."/>
            <person name="Juul-Madsen H.R."/>
        </authorList>
    </citation>
    <scope>NUCLEOTIDE SEQUENCE [LARGE SCALE GENOMIC DNA]</scope>
    <source>
        <strain evidence="8 9">DSM 45626</strain>
    </source>
</reference>
<dbReference type="InterPro" id="IPR011990">
    <property type="entry name" value="TPR-like_helical_dom_sf"/>
</dbReference>
<dbReference type="Pfam" id="PF00931">
    <property type="entry name" value="NB-ARC"/>
    <property type="match status" value="1"/>
</dbReference>
<evidence type="ECO:0000256" key="2">
    <source>
        <dbReference type="ARBA" id="ARBA00023015"/>
    </source>
</evidence>
<dbReference type="InterPro" id="IPR005158">
    <property type="entry name" value="BTAD"/>
</dbReference>
<protein>
    <submittedName>
        <fullName evidence="8">DNA-binding transcriptional activator of the SARP family</fullName>
    </submittedName>
</protein>
<evidence type="ECO:0000256" key="6">
    <source>
        <dbReference type="PROSITE-ProRule" id="PRU01091"/>
    </source>
</evidence>
<dbReference type="SMART" id="SM00862">
    <property type="entry name" value="Trans_reg_C"/>
    <property type="match status" value="1"/>
</dbReference>
<keyword evidence="4" id="KW-0804">Transcription</keyword>
<proteinExistence type="inferred from homology"/>
<dbReference type="EMBL" id="FMCW01000011">
    <property type="protein sequence ID" value="SCE88252.1"/>
    <property type="molecule type" value="Genomic_DNA"/>
</dbReference>
<dbReference type="InterPro" id="IPR036388">
    <property type="entry name" value="WH-like_DNA-bd_sf"/>
</dbReference>
<dbReference type="Pfam" id="PF13424">
    <property type="entry name" value="TPR_12"/>
    <property type="match status" value="2"/>
</dbReference>
<dbReference type="SUPFAM" id="SSF52540">
    <property type="entry name" value="P-loop containing nucleoside triphosphate hydrolases"/>
    <property type="match status" value="1"/>
</dbReference>
<feature type="domain" description="OmpR/PhoB-type" evidence="7">
    <location>
        <begin position="1"/>
        <end position="99"/>
    </location>
</feature>
<dbReference type="PANTHER" id="PTHR35807:SF1">
    <property type="entry name" value="TRANSCRIPTIONAL REGULATOR REDD"/>
    <property type="match status" value="1"/>
</dbReference>
<keyword evidence="2" id="KW-0805">Transcription regulation</keyword>
<dbReference type="RefSeq" id="WP_091279271.1">
    <property type="nucleotide sequence ID" value="NZ_FMCW01000011.1"/>
</dbReference>
<name>A0A1C4VW97_9ACTN</name>
<dbReference type="Gene3D" id="1.25.40.10">
    <property type="entry name" value="Tetratricopeptide repeat domain"/>
    <property type="match status" value="3"/>
</dbReference>
<evidence type="ECO:0000313" key="8">
    <source>
        <dbReference type="EMBL" id="SCE88252.1"/>
    </source>
</evidence>
<dbReference type="InterPro" id="IPR002182">
    <property type="entry name" value="NB-ARC"/>
</dbReference>
<evidence type="ECO:0000256" key="1">
    <source>
        <dbReference type="ARBA" id="ARBA00005820"/>
    </source>
</evidence>
<feature type="repeat" description="TPR" evidence="5">
    <location>
        <begin position="694"/>
        <end position="727"/>
    </location>
</feature>
<dbReference type="PANTHER" id="PTHR35807">
    <property type="entry name" value="TRANSCRIPTIONAL REGULATOR REDD-RELATED"/>
    <property type="match status" value="1"/>
</dbReference>
<dbReference type="InterPro" id="IPR027417">
    <property type="entry name" value="P-loop_NTPase"/>
</dbReference>
<feature type="DNA-binding region" description="OmpR/PhoB-type" evidence="6">
    <location>
        <begin position="1"/>
        <end position="99"/>
    </location>
</feature>
<sequence>MGVRILVRILGPVEAELAGEPVALGPPKQRAVLAVLVLRPGRPTAVADLVDALWPAAPPRSALKNLQLYVHQLRKLLPGGLTFGNGAYRLDPGAYRLDADEFDARVTAARRLAAGGDLAAARDAYHDALLWWRGPALADLVGRGLLCGEAAALDQGRLRAIGESVETALRLGGHEDLLPRLTRLVADHPLHERFREQQVRALQAAGRHAEAVAAYRDAERVLADDLGVPPGPALRALAPGLRRPAVAAPARVSRPVPAELPADIPDFTGRHEQVADAVAFLGRPPAAAMRIWALSGTAGVGKSCLAVHVAHRLRPHFPDGQLHVSLHGQGAHRVDPADVLARFLRALGMTDQQLPVEFDERVRCYRSRLADRRVLVVLDDATDEQQVRPLLPGGPGCAAVVTSRMPLAGLAGARALHLDVLDREQAVELLAAAAGPARVAAEPAAAGAIVELCGRLPLAVRVASARLATRGHWSLNRFADRLADGRRRLDELRVGDLDVRASFQLSYDSLEPAARRAFHLLALLDQPTVPGWLAAALLDADPAAAEDTLDHLVDAQLLQLTGADQDRYHTHDLLRVYAAEQAAVAEPAGDRAAALDRAFAAWVAAAERAAAALTGAAGAGRFGAESRRWFAREQTDIVAALGQAHRTGRWEVTWRLARASTMFLAERSQWSAWQATHELAQDAAHRAGNADVAADLAERLGDLYRDRGRFDRAETYFRRSLELAETIGSPVRRAYALRGLGDARWGHGDAEGAVGRYVEALPLFEAAGEHQGSAHALRGLSVAYRGLGRLDEALDVARRSVGAFRALGDRSGETYARRTLGSIHLDLGHLDEAEECLLHCHADFERLGDRLGMAAALLGLGMTQVEQGRHDEARETYHRCRETFAEVADPLGEAYARRGLGDALTGSGRLDEAQAELAAALAVFVAHADLRWEAYARTSLAALCLARGEPATAREHLDRALAIFDRMGARLWSARARRLLARAGADGDGPPPG</sequence>
<evidence type="ECO:0000256" key="3">
    <source>
        <dbReference type="ARBA" id="ARBA00023125"/>
    </source>
</evidence>
<dbReference type="InterPro" id="IPR016032">
    <property type="entry name" value="Sig_transdc_resp-reg_C-effctor"/>
</dbReference>
<organism evidence="8 9">
    <name type="scientific">Micromonospora haikouensis</name>
    <dbReference type="NCBI Taxonomy" id="686309"/>
    <lineage>
        <taxon>Bacteria</taxon>
        <taxon>Bacillati</taxon>
        <taxon>Actinomycetota</taxon>
        <taxon>Actinomycetes</taxon>
        <taxon>Micromonosporales</taxon>
        <taxon>Micromonosporaceae</taxon>
        <taxon>Micromonospora</taxon>
    </lineage>
</organism>
<dbReference type="Gene3D" id="3.40.50.300">
    <property type="entry name" value="P-loop containing nucleotide triphosphate hydrolases"/>
    <property type="match status" value="1"/>
</dbReference>
<dbReference type="AlphaFoldDB" id="A0A1C4VW97"/>
<dbReference type="GO" id="GO:0003677">
    <property type="term" value="F:DNA binding"/>
    <property type="evidence" value="ECO:0007669"/>
    <property type="project" value="UniProtKB-UniRule"/>
</dbReference>
<dbReference type="Proteomes" id="UP000199375">
    <property type="component" value="Unassembled WGS sequence"/>
</dbReference>
<dbReference type="InterPro" id="IPR019734">
    <property type="entry name" value="TPR_rpt"/>
</dbReference>
<keyword evidence="3 6" id="KW-0238">DNA-binding</keyword>
<evidence type="ECO:0000259" key="7">
    <source>
        <dbReference type="PROSITE" id="PS51755"/>
    </source>
</evidence>
<dbReference type="SUPFAM" id="SSF48452">
    <property type="entry name" value="TPR-like"/>
    <property type="match status" value="3"/>
</dbReference>
<dbReference type="GO" id="GO:0043531">
    <property type="term" value="F:ADP binding"/>
    <property type="evidence" value="ECO:0007669"/>
    <property type="project" value="InterPro"/>
</dbReference>
<dbReference type="PROSITE" id="PS51755">
    <property type="entry name" value="OMPR_PHOB"/>
    <property type="match status" value="1"/>
</dbReference>
<dbReference type="Gene3D" id="1.10.10.10">
    <property type="entry name" value="Winged helix-like DNA-binding domain superfamily/Winged helix DNA-binding domain"/>
    <property type="match status" value="2"/>
</dbReference>
<dbReference type="SMART" id="SM01043">
    <property type="entry name" value="BTAD"/>
    <property type="match status" value="1"/>
</dbReference>
<comment type="similarity">
    <text evidence="1">Belongs to the AfsR/DnrI/RedD regulatory family.</text>
</comment>
<dbReference type="InterPro" id="IPR051677">
    <property type="entry name" value="AfsR-DnrI-RedD_regulator"/>
</dbReference>